<dbReference type="CDD" id="cd06257">
    <property type="entry name" value="DnaJ"/>
    <property type="match status" value="1"/>
</dbReference>
<dbReference type="PROSITE" id="PS50076">
    <property type="entry name" value="DNAJ_2"/>
    <property type="match status" value="1"/>
</dbReference>
<dbReference type="SUPFAM" id="SSF46565">
    <property type="entry name" value="Chaperone J-domain"/>
    <property type="match status" value="1"/>
</dbReference>
<sequence>MKYVYVFVIFFIIFIGITLGFGGDMGLVVLLLFFGYFIGNITLHKDIAKNINKIEELTIGINVLEKIIREQENRINEKDILIAGLENKRNPSNLNTLTAYEWLGLDPINTDTAKIKTQFKRLSTMYHPDKGGSNKMQTILVNARDELLNNIHKGTVMVSAKCFNDYSVVIPNNSFFYVRYTKEMLVFNPITKNYQPLTVLCFYTREGHKYMWLNCLSMLLDGIPSEIVMGDKFEKDIRVIHFNIINQYLKGMHKETSNIITKLDEELDEKIRTLRR</sequence>
<accession>A0A1W6JUX1</accession>
<dbReference type="InterPro" id="IPR001623">
    <property type="entry name" value="DnaJ_domain"/>
</dbReference>
<keyword evidence="2" id="KW-0812">Transmembrane</keyword>
<dbReference type="EMBL" id="KY612839">
    <property type="protein sequence ID" value="ARM71052.1"/>
    <property type="molecule type" value="Genomic_DNA"/>
</dbReference>
<evidence type="ECO:0000313" key="5">
    <source>
        <dbReference type="Proteomes" id="UP000225564"/>
    </source>
</evidence>
<feature type="coiled-coil region" evidence="1">
    <location>
        <begin position="54"/>
        <end position="88"/>
    </location>
</feature>
<feature type="transmembrane region" description="Helical" evidence="2">
    <location>
        <begin position="6"/>
        <end position="39"/>
    </location>
</feature>
<keyword evidence="2" id="KW-0472">Membrane</keyword>
<protein>
    <recommendedName>
        <fullName evidence="3">J domain-containing protein</fullName>
    </recommendedName>
</protein>
<evidence type="ECO:0000256" key="2">
    <source>
        <dbReference type="SAM" id="Phobius"/>
    </source>
</evidence>
<keyword evidence="5" id="KW-1185">Reference proteome</keyword>
<evidence type="ECO:0000313" key="4">
    <source>
        <dbReference type="EMBL" id="ARM71052.1"/>
    </source>
</evidence>
<keyword evidence="1" id="KW-0175">Coiled coil</keyword>
<proteinExistence type="predicted"/>
<dbReference type="Gene3D" id="1.10.287.110">
    <property type="entry name" value="DnaJ domain"/>
    <property type="match status" value="1"/>
</dbReference>
<dbReference type="InterPro" id="IPR036869">
    <property type="entry name" value="J_dom_sf"/>
</dbReference>
<feature type="domain" description="J" evidence="3">
    <location>
        <begin position="98"/>
        <end position="167"/>
    </location>
</feature>
<evidence type="ECO:0000259" key="3">
    <source>
        <dbReference type="PROSITE" id="PS50076"/>
    </source>
</evidence>
<evidence type="ECO:0000256" key="1">
    <source>
        <dbReference type="SAM" id="Coils"/>
    </source>
</evidence>
<reference evidence="4 5" key="1">
    <citation type="submission" date="2017-02" db="EMBL/GenBank/DDBJ databases">
        <title>Comeplete genome sequence of Bacteriophage pVco-5, that infects Vibrio corallilyticus.</title>
        <authorList>
            <person name="Kim H.J."/>
            <person name="Park S.C."/>
        </authorList>
    </citation>
    <scope>NUCLEOTIDE SEQUENCE [LARGE SCALE GENOMIC DNA]</scope>
</reference>
<organism evidence="4 5">
    <name type="scientific">Vibrio phage pVco-5</name>
    <dbReference type="NCBI Taxonomy" id="1965485"/>
    <lineage>
        <taxon>Viruses</taxon>
        <taxon>Duplodnaviria</taxon>
        <taxon>Heunggongvirae</taxon>
        <taxon>Uroviricota</taxon>
        <taxon>Caudoviricetes</taxon>
        <taxon>Schitoviridae</taxon>
        <taxon>Vicoquintavirus</taxon>
        <taxon>Vicoquintavirus Pvco5</taxon>
    </lineage>
</organism>
<keyword evidence="2" id="KW-1133">Transmembrane helix</keyword>
<dbReference type="Proteomes" id="UP000225564">
    <property type="component" value="Segment"/>
</dbReference>
<gene>
    <name evidence="4" type="ORF">pVco5_064</name>
</gene>
<name>A0A1W6JUX1_9CAUD</name>